<proteinExistence type="predicted"/>
<reference evidence="2" key="1">
    <citation type="submission" date="2019-09" db="EMBL/GenBank/DDBJ databases">
        <title>Organ-specific transcriptomic study of the physiology of the cattle tick, Rhipicephalus microplus.</title>
        <authorList>
            <person name="Tirloni L."/>
            <person name="Braz G."/>
            <person name="Gandara A.C.P."/>
            <person name="Sabadin G.A."/>
            <person name="da Silva R.M."/>
            <person name="Guizzo M.G."/>
            <person name="Machado J.A."/>
            <person name="Costa E.P."/>
            <person name="Gomes H.F."/>
            <person name="Moraes J."/>
            <person name="Mota M.B.S."/>
            <person name="Mesquita R.D."/>
            <person name="Alvarenga P.H."/>
            <person name="Alves F."/>
            <person name="Seixas A."/>
            <person name="da Fonseca R.N."/>
            <person name="Fogaca A."/>
            <person name="Logullo C."/>
            <person name="Tanaka A."/>
            <person name="Daffre S."/>
            <person name="Termignoni C."/>
            <person name="Vaz I.S.Jr."/>
            <person name="Oliveira P.L."/>
            <person name="Ribeiro J.M."/>
        </authorList>
    </citation>
    <scope>NUCLEOTIDE SEQUENCE</scope>
    <source>
        <strain evidence="2">Porto Alegre</strain>
    </source>
</reference>
<sequence length="86" mass="9716">MFGWLVTVQFIAVRRVVAQECYHSVFGKYPMPRAKLPYFTLHSFSFLTLSIGIAPCNTGNVQIMYTLRCSNVPPGSIHLLPCHDDI</sequence>
<feature type="chain" id="PRO_5026806121" evidence="1">
    <location>
        <begin position="19"/>
        <end position="86"/>
    </location>
</feature>
<organism evidence="2">
    <name type="scientific">Rhipicephalus microplus</name>
    <name type="common">Cattle tick</name>
    <name type="synonym">Boophilus microplus</name>
    <dbReference type="NCBI Taxonomy" id="6941"/>
    <lineage>
        <taxon>Eukaryota</taxon>
        <taxon>Metazoa</taxon>
        <taxon>Ecdysozoa</taxon>
        <taxon>Arthropoda</taxon>
        <taxon>Chelicerata</taxon>
        <taxon>Arachnida</taxon>
        <taxon>Acari</taxon>
        <taxon>Parasitiformes</taxon>
        <taxon>Ixodida</taxon>
        <taxon>Ixodoidea</taxon>
        <taxon>Ixodidae</taxon>
        <taxon>Rhipicephalinae</taxon>
        <taxon>Rhipicephalus</taxon>
        <taxon>Boophilus</taxon>
    </lineage>
</organism>
<keyword evidence="1" id="KW-0732">Signal</keyword>
<dbReference type="EMBL" id="GHWJ01010368">
    <property type="protein sequence ID" value="NOV43105.1"/>
    <property type="molecule type" value="Transcribed_RNA"/>
</dbReference>
<accession>A0A6M2DAE6</accession>
<dbReference type="AlphaFoldDB" id="A0A6M2DAE6"/>
<protein>
    <submittedName>
        <fullName evidence="2">Putative secreted protein</fullName>
    </submittedName>
</protein>
<feature type="signal peptide" evidence="1">
    <location>
        <begin position="1"/>
        <end position="18"/>
    </location>
</feature>
<evidence type="ECO:0000256" key="1">
    <source>
        <dbReference type="SAM" id="SignalP"/>
    </source>
</evidence>
<name>A0A6M2DAE6_RHIMP</name>
<evidence type="ECO:0000313" key="2">
    <source>
        <dbReference type="EMBL" id="NOV43105.1"/>
    </source>
</evidence>